<dbReference type="Pfam" id="PF13476">
    <property type="entry name" value="AAA_23"/>
    <property type="match status" value="1"/>
</dbReference>
<feature type="domain" description="Rad50/SbcC-type AAA" evidence="2">
    <location>
        <begin position="5"/>
        <end position="214"/>
    </location>
</feature>
<feature type="coiled-coil region" evidence="1">
    <location>
        <begin position="243"/>
        <end position="270"/>
    </location>
</feature>
<evidence type="ECO:0000313" key="4">
    <source>
        <dbReference type="Proteomes" id="UP000516370"/>
    </source>
</evidence>
<sequence>MKICKLRLKNLNSLKGEWEIDFTKAPFDDAGVFAIVGPTGAGKSTLLDAICLALYHETPRLKVSPSQNDVMTRHTSECLAEVEFEIKGKGYRAFWGQRRARGQSDGKLQPMTCELCERDGTIITTKINEKIDKIAEITGLDFSRFTKSMLLAQGGFSAFLNASPNDRAELLEELTGTEIYGDVSKWVFDKHKQEKQAIAALESVNEHTQLLTDEAFAELKLTESSFDANEKANARALKAHQAVLEWRRSEQTLQEQVAQYQQQFDEATQALADFAPQQQQLEQALTAQVLQPDYEKQQGLKSRLDQNQADVSQYTEMQDAQLKQSQVLAESVEQAKQQLTKAYAELVALNNKINDEIQPVLTRQESVKAQHQDASARFMQAAEKVENQQAQLAVVNEKLTDIDKACEESQAILSRWRSPEKIENQLASWQHQAQGMTSNTQAIVELETQIASNTKDYEAARALYSENQTKLERDQAHMFDRQQALQRDVDAFMVLSSQRDYTDWQKGYHQAERAQYHAQSLWKQFHQYQEQQVQLTELDANLKAMTQQIQQRQTQLEQQRQAYKDKLRLQKSIEKLAEAERHIVALTQLRDELGEHDACPLCGSAEHQLANALYQVDSGRQEEFIRLGKELDRLKGQGMQLAADLESMQREFTSIQTRRQPLVDVLLKTELELKEWLASLNHGKNGQGTSVNLSDKEQVLALVQHVDQDWQAVQDIAPKLEALQQSRLALETELQNLHIQQQATQQQAAKNESQCQLLWQPLETLQQNLVSRKDEQAQTTARLKEDMLQAGVPDSYFDVSLSEALVLLQDAITQWRNSKAGYEVLMQQKDQLAYEVKNLENVLKDSQQLHGEAREKVAGFEASLQAMAEQLNALLGGKSIGERRHDHQSQVDHAQQALDKVEAERQQMAQALASSKATLATLTKTHLTLEKEYGLALSEWQTRLAEKGFEDESVWLQAMLSTEEVSHRQAKLTSLQEAASRSQTLLNQSAESLLKHNNSVPDVAELLVLPLDSLVNKHAQLDAERQTLHRQWGVVTQQIQEEAQRREQVSSAKAALEVRREAFVHLERLNHLIGSADGAKFRRFAQSLTLDHLVYLANQHLAILHRRYQLMRNAEALSLLVVDTWQANAARDTKTLSGGESFLVSLALALALSDLVSHKTSIDSLFLDEGFGTLDSETLESALDALDNLHSSGKTIGIISHINALKERIPVQIKLTKQSGLGVSRLAPEFAVHSPEE</sequence>
<reference evidence="3 4" key="1">
    <citation type="submission" date="2020-09" db="EMBL/GenBank/DDBJ databases">
        <title>Complete genome sequence of an Arctic sea ice bacterium Marinomonas arctica BSI20414.</title>
        <authorList>
            <person name="Liao L."/>
            <person name="Chen B."/>
        </authorList>
    </citation>
    <scope>NUCLEOTIDE SEQUENCE [LARGE SCALE GENOMIC DNA]</scope>
    <source>
        <strain evidence="3 4">BSI20414</strain>
    </source>
</reference>
<feature type="coiled-coil region" evidence="1">
    <location>
        <begin position="528"/>
        <end position="589"/>
    </location>
</feature>
<name>A0A7H1JB46_9GAMM</name>
<dbReference type="Pfam" id="PF13558">
    <property type="entry name" value="SbcC_Walker_B"/>
    <property type="match status" value="1"/>
</dbReference>
<dbReference type="PANTHER" id="PTHR32114">
    <property type="entry name" value="ABC TRANSPORTER ABCH.3"/>
    <property type="match status" value="1"/>
</dbReference>
<keyword evidence="1" id="KW-0175">Coiled coil</keyword>
<accession>A0A7H1JB46</accession>
<evidence type="ECO:0000259" key="2">
    <source>
        <dbReference type="Pfam" id="PF13476"/>
    </source>
</evidence>
<dbReference type="Gene3D" id="3.40.50.300">
    <property type="entry name" value="P-loop containing nucleotide triphosphate hydrolases"/>
    <property type="match status" value="2"/>
</dbReference>
<dbReference type="SUPFAM" id="SSF52540">
    <property type="entry name" value="P-loop containing nucleoside triphosphate hydrolases"/>
    <property type="match status" value="1"/>
</dbReference>
<dbReference type="Proteomes" id="UP000516370">
    <property type="component" value="Chromosome"/>
</dbReference>
<dbReference type="InterPro" id="IPR038729">
    <property type="entry name" value="Rad50/SbcC_AAA"/>
</dbReference>
<dbReference type="OrthoDB" id="9795626at2"/>
<dbReference type="RefSeq" id="WP_111605985.1">
    <property type="nucleotide sequence ID" value="NZ_BMLJ01000003.1"/>
</dbReference>
<evidence type="ECO:0000256" key="1">
    <source>
        <dbReference type="SAM" id="Coils"/>
    </source>
</evidence>
<dbReference type="GO" id="GO:0016887">
    <property type="term" value="F:ATP hydrolysis activity"/>
    <property type="evidence" value="ECO:0007669"/>
    <property type="project" value="InterPro"/>
</dbReference>
<dbReference type="PANTHER" id="PTHR32114:SF2">
    <property type="entry name" value="ABC TRANSPORTER ABCH.3"/>
    <property type="match status" value="1"/>
</dbReference>
<dbReference type="GO" id="GO:0006302">
    <property type="term" value="P:double-strand break repair"/>
    <property type="evidence" value="ECO:0007669"/>
    <property type="project" value="InterPro"/>
</dbReference>
<dbReference type="AlphaFoldDB" id="A0A7H1JB46"/>
<feature type="coiled-coil region" evidence="1">
    <location>
        <begin position="884"/>
        <end position="918"/>
    </location>
</feature>
<gene>
    <name evidence="3" type="ORF">IBG28_08980</name>
</gene>
<feature type="coiled-coil region" evidence="1">
    <location>
        <begin position="322"/>
        <end position="398"/>
    </location>
</feature>
<dbReference type="EMBL" id="CP061081">
    <property type="protein sequence ID" value="QNT07712.1"/>
    <property type="molecule type" value="Genomic_DNA"/>
</dbReference>
<evidence type="ECO:0000313" key="3">
    <source>
        <dbReference type="EMBL" id="QNT07712.1"/>
    </source>
</evidence>
<dbReference type="KEGG" id="mard:IBG28_08980"/>
<proteinExistence type="predicted"/>
<organism evidence="3 4">
    <name type="scientific">Marinomonas arctica</name>
    <dbReference type="NCBI Taxonomy" id="383750"/>
    <lineage>
        <taxon>Bacteria</taxon>
        <taxon>Pseudomonadati</taxon>
        <taxon>Pseudomonadota</taxon>
        <taxon>Gammaproteobacteria</taxon>
        <taxon>Oceanospirillales</taxon>
        <taxon>Oceanospirillaceae</taxon>
        <taxon>Marinomonas</taxon>
    </lineage>
</organism>
<dbReference type="InterPro" id="IPR027417">
    <property type="entry name" value="P-loop_NTPase"/>
</dbReference>
<feature type="coiled-coil region" evidence="1">
    <location>
        <begin position="822"/>
        <end position="856"/>
    </location>
</feature>
<keyword evidence="4" id="KW-1185">Reference proteome</keyword>
<protein>
    <submittedName>
        <fullName evidence="3">AAA family ATPase</fullName>
    </submittedName>
</protein>